<reference evidence="1 2" key="1">
    <citation type="submission" date="2021-06" db="EMBL/GenBank/DDBJ databases">
        <title>Caerostris extrusa draft genome.</title>
        <authorList>
            <person name="Kono N."/>
            <person name="Arakawa K."/>
        </authorList>
    </citation>
    <scope>NUCLEOTIDE SEQUENCE [LARGE SCALE GENOMIC DNA]</scope>
</reference>
<name>A0AAV4UH80_CAEEX</name>
<organism evidence="1 2">
    <name type="scientific">Caerostris extrusa</name>
    <name type="common">Bark spider</name>
    <name type="synonym">Caerostris bankana</name>
    <dbReference type="NCBI Taxonomy" id="172846"/>
    <lineage>
        <taxon>Eukaryota</taxon>
        <taxon>Metazoa</taxon>
        <taxon>Ecdysozoa</taxon>
        <taxon>Arthropoda</taxon>
        <taxon>Chelicerata</taxon>
        <taxon>Arachnida</taxon>
        <taxon>Araneae</taxon>
        <taxon>Araneomorphae</taxon>
        <taxon>Entelegynae</taxon>
        <taxon>Araneoidea</taxon>
        <taxon>Araneidae</taxon>
        <taxon>Caerostris</taxon>
    </lineage>
</organism>
<sequence>MPEIYKRDIIKHTKFSKKGAEVKNTHRGWSSVRRCTTSGLNQGSRYSFTTRWQFMPTAVVLQGHTCTKDQPQAARM</sequence>
<protein>
    <submittedName>
        <fullName evidence="1">Uncharacterized protein</fullName>
    </submittedName>
</protein>
<comment type="caution">
    <text evidence="1">The sequence shown here is derived from an EMBL/GenBank/DDBJ whole genome shotgun (WGS) entry which is preliminary data.</text>
</comment>
<accession>A0AAV4UH80</accession>
<proteinExistence type="predicted"/>
<dbReference type="EMBL" id="BPLR01012862">
    <property type="protein sequence ID" value="GIY57114.1"/>
    <property type="molecule type" value="Genomic_DNA"/>
</dbReference>
<evidence type="ECO:0000313" key="1">
    <source>
        <dbReference type="EMBL" id="GIY57114.1"/>
    </source>
</evidence>
<dbReference type="AlphaFoldDB" id="A0AAV4UH80"/>
<dbReference type="Proteomes" id="UP001054945">
    <property type="component" value="Unassembled WGS sequence"/>
</dbReference>
<evidence type="ECO:0000313" key="2">
    <source>
        <dbReference type="Proteomes" id="UP001054945"/>
    </source>
</evidence>
<gene>
    <name evidence="1" type="ORF">CEXT_89251</name>
</gene>
<keyword evidence="2" id="KW-1185">Reference proteome</keyword>